<comment type="similarity">
    <text evidence="1">Belongs to the UPF0065 (bug) family.</text>
</comment>
<dbReference type="Gene3D" id="3.40.190.150">
    <property type="entry name" value="Bordetella uptake gene, domain 1"/>
    <property type="match status" value="1"/>
</dbReference>
<proteinExistence type="inferred from homology"/>
<dbReference type="PANTHER" id="PTHR42928:SF5">
    <property type="entry name" value="BLR1237 PROTEIN"/>
    <property type="match status" value="1"/>
</dbReference>
<dbReference type="Gene3D" id="3.40.190.10">
    <property type="entry name" value="Periplasmic binding protein-like II"/>
    <property type="match status" value="1"/>
</dbReference>
<dbReference type="PIRSF" id="PIRSF017082">
    <property type="entry name" value="YflP"/>
    <property type="match status" value="1"/>
</dbReference>
<dbReference type="InterPro" id="IPR042100">
    <property type="entry name" value="Bug_dom1"/>
</dbReference>
<dbReference type="EMBL" id="JAPFQI010000001">
    <property type="protein sequence ID" value="MCW8084187.1"/>
    <property type="molecule type" value="Genomic_DNA"/>
</dbReference>
<accession>A0ABT3NPW2</accession>
<dbReference type="PANTHER" id="PTHR42928">
    <property type="entry name" value="TRICARBOXYLATE-BINDING PROTEIN"/>
    <property type="match status" value="1"/>
</dbReference>
<evidence type="ECO:0000256" key="1">
    <source>
        <dbReference type="ARBA" id="ARBA00006987"/>
    </source>
</evidence>
<gene>
    <name evidence="2" type="ORF">OF850_00980</name>
</gene>
<dbReference type="RefSeq" id="WP_301587794.1">
    <property type="nucleotide sequence ID" value="NZ_JAPFQI010000001.1"/>
</dbReference>
<dbReference type="Pfam" id="PF03401">
    <property type="entry name" value="TctC"/>
    <property type="match status" value="1"/>
</dbReference>
<dbReference type="Proteomes" id="UP001526430">
    <property type="component" value="Unassembled WGS sequence"/>
</dbReference>
<reference evidence="2 3" key="1">
    <citation type="submission" date="2022-10" db="EMBL/GenBank/DDBJ databases">
        <title>Roseococcus glaciei nov., sp. nov., isolated from glacier.</title>
        <authorList>
            <person name="Liu Q."/>
            <person name="Xin Y.-H."/>
        </authorList>
    </citation>
    <scope>NUCLEOTIDE SEQUENCE [LARGE SCALE GENOMIC DNA]</scope>
    <source>
        <strain evidence="2 3">MDT2-1-1</strain>
    </source>
</reference>
<evidence type="ECO:0000313" key="2">
    <source>
        <dbReference type="EMBL" id="MCW8084187.1"/>
    </source>
</evidence>
<keyword evidence="3" id="KW-1185">Reference proteome</keyword>
<protein>
    <submittedName>
        <fullName evidence="2">Tripartite tricarboxylate transporter substrate-binding protein</fullName>
    </submittedName>
</protein>
<evidence type="ECO:0000313" key="3">
    <source>
        <dbReference type="Proteomes" id="UP001526430"/>
    </source>
</evidence>
<name>A0ABT3NPW2_9PROT</name>
<dbReference type="InterPro" id="IPR005064">
    <property type="entry name" value="BUG"/>
</dbReference>
<dbReference type="SUPFAM" id="SSF53850">
    <property type="entry name" value="Periplasmic binding protein-like II"/>
    <property type="match status" value="1"/>
</dbReference>
<organism evidence="2 3">
    <name type="scientific">Sabulicella glaciei</name>
    <dbReference type="NCBI Taxonomy" id="2984948"/>
    <lineage>
        <taxon>Bacteria</taxon>
        <taxon>Pseudomonadati</taxon>
        <taxon>Pseudomonadota</taxon>
        <taxon>Alphaproteobacteria</taxon>
        <taxon>Acetobacterales</taxon>
        <taxon>Acetobacteraceae</taxon>
        <taxon>Sabulicella</taxon>
    </lineage>
</organism>
<sequence length="327" mass="34560">MVEGLQIGRRTLLGAGATLAALGPAMAQESYPNRPVVLVTGYPPGGHTDITTRALAEHMARSLGQPVVVENKPGAATAIAAQQAVQARPDGYQLLMGTASLAINPALQPGTPPQDPRRELLPVGMAYRTSFVLHVHADLPVRSLPEFLAFAKERPGRLNYGSGGNGAVNHLAFALLCQQTGLDMVHVPYRGDPPATLDLQAGRVQAIFQSPVAAAPSVAAGKTRALAVSSRDRLRGWPELPAVAELLPGYEAVFWQGLFAPIGTPEPVTAKLAAALRAATDDAELREAMERRGVTLVSGDADYLQRLLAEDTERWGGLIRSAGIRAE</sequence>
<comment type="caution">
    <text evidence="2">The sequence shown here is derived from an EMBL/GenBank/DDBJ whole genome shotgun (WGS) entry which is preliminary data.</text>
</comment>